<protein>
    <submittedName>
        <fullName evidence="1">Uncharacterized protein</fullName>
    </submittedName>
</protein>
<dbReference type="EMBL" id="LR798294">
    <property type="protein sequence ID" value="CAB5221771.1"/>
    <property type="molecule type" value="Genomic_DNA"/>
</dbReference>
<name>A0A6J7WUW0_9CAUD</name>
<organism evidence="1">
    <name type="scientific">uncultured Caudovirales phage</name>
    <dbReference type="NCBI Taxonomy" id="2100421"/>
    <lineage>
        <taxon>Viruses</taxon>
        <taxon>Duplodnaviria</taxon>
        <taxon>Heunggongvirae</taxon>
        <taxon>Uroviricota</taxon>
        <taxon>Caudoviricetes</taxon>
        <taxon>Peduoviridae</taxon>
        <taxon>Maltschvirus</taxon>
        <taxon>Maltschvirus maltsch</taxon>
    </lineage>
</organism>
<evidence type="ECO:0000313" key="1">
    <source>
        <dbReference type="EMBL" id="CAB5221771.1"/>
    </source>
</evidence>
<sequence length="52" mass="5627">MKKFSQLREQLNELTISTAAGTKKVIKKVPLTTIDGRRIMAYPDSAGDGSCG</sequence>
<proteinExistence type="predicted"/>
<gene>
    <name evidence="1" type="ORF">UFOVP242_66</name>
</gene>
<accession>A0A6J7WUW0</accession>
<reference evidence="1" key="1">
    <citation type="submission" date="2020-05" db="EMBL/GenBank/DDBJ databases">
        <authorList>
            <person name="Chiriac C."/>
            <person name="Salcher M."/>
            <person name="Ghai R."/>
            <person name="Kavagutti S V."/>
        </authorList>
    </citation>
    <scope>NUCLEOTIDE SEQUENCE</scope>
</reference>